<comment type="caution">
    <text evidence="2">The sequence shown here is derived from an EMBL/GenBank/DDBJ whole genome shotgun (WGS) entry which is preliminary data.</text>
</comment>
<accession>A0A9D1NJD7</accession>
<evidence type="ECO:0000313" key="2">
    <source>
        <dbReference type="EMBL" id="HIV04198.1"/>
    </source>
</evidence>
<feature type="transmembrane region" description="Helical" evidence="1">
    <location>
        <begin position="142"/>
        <end position="164"/>
    </location>
</feature>
<keyword evidence="1" id="KW-0812">Transmembrane</keyword>
<evidence type="ECO:0000313" key="3">
    <source>
        <dbReference type="Proteomes" id="UP000886812"/>
    </source>
</evidence>
<name>A0A9D1NJD7_9BACT</name>
<reference evidence="2" key="1">
    <citation type="submission" date="2020-10" db="EMBL/GenBank/DDBJ databases">
        <authorList>
            <person name="Gilroy R."/>
        </authorList>
    </citation>
    <scope>NUCLEOTIDE SEQUENCE</scope>
    <source>
        <strain evidence="2">10669</strain>
    </source>
</reference>
<proteinExistence type="predicted"/>
<feature type="transmembrane region" description="Helical" evidence="1">
    <location>
        <begin position="68"/>
        <end position="90"/>
    </location>
</feature>
<dbReference type="Proteomes" id="UP000886812">
    <property type="component" value="Unassembled WGS sequence"/>
</dbReference>
<gene>
    <name evidence="2" type="ORF">IAC75_03480</name>
</gene>
<dbReference type="AlphaFoldDB" id="A0A9D1NJD7"/>
<sequence>MKSEILFLKAGLLWSVFCWDDLILLPTSTALSDFFQFLLPCFFPVFGIVFPFLYSSDEESTPCWARSLVLLLTVLLLILPFSFPLVELFTGKECKAGKELSLLCTWEIETGNVGLLIYIVVCIVLCVRLIKTTSDGKDENFIPLRINFSSAIFLAWCIGIPAVFDFGLQMQLVYCLSGAYYVSSLVSRAPVRDLIFSCTGVLIFPASALAFWWTKTEGGYGNLFGTLFVDSESHISGILVLTLFPTLFFLGKLMFPSERKDEI</sequence>
<feature type="transmembrane region" description="Helical" evidence="1">
    <location>
        <begin position="194"/>
        <end position="214"/>
    </location>
</feature>
<reference evidence="2" key="2">
    <citation type="journal article" date="2021" name="PeerJ">
        <title>Extensive microbial diversity within the chicken gut microbiome revealed by metagenomics and culture.</title>
        <authorList>
            <person name="Gilroy R."/>
            <person name="Ravi A."/>
            <person name="Getino M."/>
            <person name="Pursley I."/>
            <person name="Horton D.L."/>
            <person name="Alikhan N.F."/>
            <person name="Baker D."/>
            <person name="Gharbi K."/>
            <person name="Hall N."/>
            <person name="Watson M."/>
            <person name="Adriaenssens E.M."/>
            <person name="Foster-Nyarko E."/>
            <person name="Jarju S."/>
            <person name="Secka A."/>
            <person name="Antonio M."/>
            <person name="Oren A."/>
            <person name="Chaudhuri R.R."/>
            <person name="La Ragione R."/>
            <person name="Hildebrand F."/>
            <person name="Pallen M.J."/>
        </authorList>
    </citation>
    <scope>NUCLEOTIDE SEQUENCE</scope>
    <source>
        <strain evidence="2">10669</strain>
    </source>
</reference>
<protein>
    <submittedName>
        <fullName evidence="2">Uncharacterized protein</fullName>
    </submittedName>
</protein>
<feature type="transmembrane region" description="Helical" evidence="1">
    <location>
        <begin position="110"/>
        <end position="130"/>
    </location>
</feature>
<organism evidence="2 3">
    <name type="scientific">Candidatus Spyradosoma merdigallinarum</name>
    <dbReference type="NCBI Taxonomy" id="2840950"/>
    <lineage>
        <taxon>Bacteria</taxon>
        <taxon>Pseudomonadati</taxon>
        <taxon>Verrucomicrobiota</taxon>
        <taxon>Opitutia</taxon>
        <taxon>Opitutia incertae sedis</taxon>
        <taxon>Candidatus Spyradosoma</taxon>
    </lineage>
</organism>
<feature type="transmembrane region" description="Helical" evidence="1">
    <location>
        <begin position="34"/>
        <end position="56"/>
    </location>
</feature>
<feature type="transmembrane region" description="Helical" evidence="1">
    <location>
        <begin position="170"/>
        <end position="187"/>
    </location>
</feature>
<feature type="transmembrane region" description="Helical" evidence="1">
    <location>
        <begin position="234"/>
        <end position="255"/>
    </location>
</feature>
<keyword evidence="1" id="KW-0472">Membrane</keyword>
<keyword evidence="1" id="KW-1133">Transmembrane helix</keyword>
<evidence type="ECO:0000256" key="1">
    <source>
        <dbReference type="SAM" id="Phobius"/>
    </source>
</evidence>
<dbReference type="EMBL" id="DVOG01000088">
    <property type="protein sequence ID" value="HIV04198.1"/>
    <property type="molecule type" value="Genomic_DNA"/>
</dbReference>